<dbReference type="PANTHER" id="PTHR31873:SF6">
    <property type="entry name" value="ASPARTATE DEHYDROGENASE DOMAIN-CONTAINING PROTEIN"/>
    <property type="match status" value="1"/>
</dbReference>
<dbReference type="InterPro" id="IPR011182">
    <property type="entry name" value="L-Asp_DH"/>
</dbReference>
<dbReference type="GO" id="GO:0033735">
    <property type="term" value="F:aspartate dehydrogenase [NAD(P)+] activity"/>
    <property type="evidence" value="ECO:0007669"/>
    <property type="project" value="UniProtKB-EC"/>
</dbReference>
<dbReference type="PANTHER" id="PTHR31873">
    <property type="entry name" value="L-ASPARTATE DEHYDROGENASE-RELATED"/>
    <property type="match status" value="1"/>
</dbReference>
<dbReference type="GO" id="GO:0009435">
    <property type="term" value="P:NAD+ biosynthetic process"/>
    <property type="evidence" value="ECO:0007669"/>
    <property type="project" value="UniProtKB-UniRule"/>
</dbReference>
<feature type="binding site" evidence="6">
    <location>
        <position position="127"/>
    </location>
    <ligand>
        <name>NAD(+)</name>
        <dbReference type="ChEBI" id="CHEBI:57540"/>
    </ligand>
</feature>
<dbReference type="Pfam" id="PF03447">
    <property type="entry name" value="NAD_binding_3"/>
    <property type="match status" value="1"/>
</dbReference>
<comment type="catalytic activity">
    <reaction evidence="6">
        <text>L-aspartate + NAD(+) + H2O = oxaloacetate + NH4(+) + NADH + H(+)</text>
        <dbReference type="Rhea" id="RHEA:11788"/>
        <dbReference type="ChEBI" id="CHEBI:15377"/>
        <dbReference type="ChEBI" id="CHEBI:15378"/>
        <dbReference type="ChEBI" id="CHEBI:16452"/>
        <dbReference type="ChEBI" id="CHEBI:28938"/>
        <dbReference type="ChEBI" id="CHEBI:29991"/>
        <dbReference type="ChEBI" id="CHEBI:57540"/>
        <dbReference type="ChEBI" id="CHEBI:57945"/>
        <dbReference type="EC" id="1.4.1.21"/>
    </reaction>
</comment>
<dbReference type="SUPFAM" id="SSF55347">
    <property type="entry name" value="Glyceraldehyde-3-phosphate dehydrogenase-like, C-terminal domain"/>
    <property type="match status" value="1"/>
</dbReference>
<dbReference type="InterPro" id="IPR022487">
    <property type="entry name" value="Asp_DH_arc"/>
</dbReference>
<dbReference type="HAMAP" id="MF_01265">
    <property type="entry name" value="NadX"/>
    <property type="match status" value="1"/>
</dbReference>
<evidence type="ECO:0000259" key="7">
    <source>
        <dbReference type="Pfam" id="PF01958"/>
    </source>
</evidence>
<reference evidence="9 10" key="1">
    <citation type="submission" date="2018-10" db="EMBL/GenBank/DDBJ databases">
        <title>Co-occurring genomic capacity for anaerobic methane metabolism and dissimilatory sulfite reduction discovered in the Korarchaeota.</title>
        <authorList>
            <person name="Mckay L.J."/>
            <person name="Dlakic M."/>
            <person name="Fields M.W."/>
            <person name="Delmont T.O."/>
            <person name="Eren A.M."/>
            <person name="Jay Z.J."/>
            <person name="Klingelsmith K.B."/>
            <person name="Rusch D.B."/>
            <person name="Inskeep W.P."/>
        </authorList>
    </citation>
    <scope>NUCLEOTIDE SEQUENCE [LARGE SCALE GENOMIC DNA]</scope>
    <source>
        <strain evidence="9 10">MDKW</strain>
    </source>
</reference>
<feature type="domain" description="Aspartate/homoserine dehydrogenase NAD-binding" evidence="8">
    <location>
        <begin position="7"/>
        <end position="124"/>
    </location>
</feature>
<comment type="caution">
    <text evidence="9">The sequence shown here is derived from an EMBL/GenBank/DDBJ whole genome shotgun (WGS) entry which is preliminary data.</text>
</comment>
<keyword evidence="3 6" id="KW-0521">NADP</keyword>
<dbReference type="AlphaFoldDB" id="A0A429GGJ2"/>
<evidence type="ECO:0000256" key="1">
    <source>
        <dbReference type="ARBA" id="ARBA00008331"/>
    </source>
</evidence>
<dbReference type="Pfam" id="PF01958">
    <property type="entry name" value="Asp_DH_C"/>
    <property type="match status" value="1"/>
</dbReference>
<comment type="catalytic activity">
    <reaction evidence="6">
        <text>L-aspartate + NADP(+) + H2O = oxaloacetate + NH4(+) + NADPH + H(+)</text>
        <dbReference type="Rhea" id="RHEA:11784"/>
        <dbReference type="ChEBI" id="CHEBI:15377"/>
        <dbReference type="ChEBI" id="CHEBI:15378"/>
        <dbReference type="ChEBI" id="CHEBI:16452"/>
        <dbReference type="ChEBI" id="CHEBI:28938"/>
        <dbReference type="ChEBI" id="CHEBI:29991"/>
        <dbReference type="ChEBI" id="CHEBI:57783"/>
        <dbReference type="ChEBI" id="CHEBI:58349"/>
        <dbReference type="EC" id="1.4.1.21"/>
    </reaction>
</comment>
<dbReference type="Proteomes" id="UP000277582">
    <property type="component" value="Unassembled WGS sequence"/>
</dbReference>
<evidence type="ECO:0000313" key="10">
    <source>
        <dbReference type="Proteomes" id="UP000277582"/>
    </source>
</evidence>
<comment type="miscellaneous">
    <text evidence="6">The iminoaspartate product is unstable in aqueous solution and can decompose to oxaloacetate and ammonia.</text>
</comment>
<dbReference type="InterPro" id="IPR005106">
    <property type="entry name" value="Asp/hSer_DH_NAD-bd"/>
</dbReference>
<evidence type="ECO:0000256" key="6">
    <source>
        <dbReference type="HAMAP-Rule" id="MF_01265"/>
    </source>
</evidence>
<keyword evidence="10" id="KW-1185">Reference proteome</keyword>
<dbReference type="EC" id="1.4.1.21" evidence="6"/>
<comment type="function">
    <text evidence="6">Specifically catalyzes the NAD or NADP-dependent dehydrogenation of L-aspartate to iminoaspartate.</text>
</comment>
<organism evidence="9 10">
    <name type="scientific">Candidatus Methanodesulfokora washburnensis</name>
    <dbReference type="NCBI Taxonomy" id="2478471"/>
    <lineage>
        <taxon>Archaea</taxon>
        <taxon>Thermoproteota</taxon>
        <taxon>Candidatus Korarchaeia</taxon>
        <taxon>Candidatus Korarchaeia incertae sedis</taxon>
        <taxon>Candidatus Methanodesulfokora</taxon>
    </lineage>
</organism>
<evidence type="ECO:0000256" key="4">
    <source>
        <dbReference type="ARBA" id="ARBA00023002"/>
    </source>
</evidence>
<keyword evidence="4 6" id="KW-0560">Oxidoreductase</keyword>
<evidence type="ECO:0000313" key="9">
    <source>
        <dbReference type="EMBL" id="RSN72877.1"/>
    </source>
</evidence>
<dbReference type="GO" id="GO:0016639">
    <property type="term" value="F:oxidoreductase activity, acting on the CH-NH2 group of donors, NAD or NADP as acceptor"/>
    <property type="evidence" value="ECO:0007669"/>
    <property type="project" value="UniProtKB-UniRule"/>
</dbReference>
<name>A0A429GGJ2_9CREN</name>
<dbReference type="GO" id="GO:0051287">
    <property type="term" value="F:NAD binding"/>
    <property type="evidence" value="ECO:0007669"/>
    <property type="project" value="UniProtKB-UniRule"/>
</dbReference>
<feature type="domain" description="Aspartate dehydrogenase" evidence="7">
    <location>
        <begin position="170"/>
        <end position="255"/>
    </location>
</feature>
<dbReference type="PIRSF" id="PIRSF005227">
    <property type="entry name" value="Asp_dh_NAD_syn"/>
    <property type="match status" value="1"/>
</dbReference>
<dbReference type="RefSeq" id="WP_125672205.1">
    <property type="nucleotide sequence ID" value="NZ_RCOS01000136.1"/>
</dbReference>
<dbReference type="InterPro" id="IPR020626">
    <property type="entry name" value="Asp_DH_prok"/>
</dbReference>
<protein>
    <recommendedName>
        <fullName evidence="6">L-aspartate dehydrogenase</fullName>
        <ecNumber evidence="6">1.4.1.21</ecNumber>
    </recommendedName>
</protein>
<dbReference type="InterPro" id="IPR036291">
    <property type="entry name" value="NAD(P)-bd_dom_sf"/>
</dbReference>
<accession>A0A429GGJ2</accession>
<evidence type="ECO:0000259" key="8">
    <source>
        <dbReference type="Pfam" id="PF03447"/>
    </source>
</evidence>
<dbReference type="OrthoDB" id="15415at2157"/>
<comment type="similarity">
    <text evidence="1 6">Belongs to the L-aspartate dehydrogenase family.</text>
</comment>
<dbReference type="InterPro" id="IPR002811">
    <property type="entry name" value="Asp_DH"/>
</dbReference>
<feature type="active site" evidence="6">
    <location>
        <position position="220"/>
    </location>
</feature>
<evidence type="ECO:0000256" key="3">
    <source>
        <dbReference type="ARBA" id="ARBA00022857"/>
    </source>
</evidence>
<feature type="binding site" evidence="6">
    <location>
        <position position="192"/>
    </location>
    <ligand>
        <name>NAD(+)</name>
        <dbReference type="ChEBI" id="CHEBI:57540"/>
    </ligand>
</feature>
<dbReference type="UniPathway" id="UPA00253">
    <property type="reaction ID" value="UER00456"/>
</dbReference>
<proteinExistence type="inferred from homology"/>
<sequence>MRVAIIGCGAIGSVLVEAICRGYVKTELVALMDICPERCENLTKSFCSEFPNISVCRNLGCMLNAKPQLVVEAASQQAVREYVPRLLQHGVSVVVLSVGALLDEHTLKAVKDASRVSGAKVYIPTGAIAGIDAVKALANAGVKRVVLRTYKNVKAFDPETLRRLGFGEVRERAKIFEGRGDIAVKLFPANVNVVAALALASGLIPWVEVYADPRLEKNIHEIAVEGVASTISIRVENIPHPRNPRTSYLAALSAIQLLKQLVGGETVVVGT</sequence>
<dbReference type="SUPFAM" id="SSF51735">
    <property type="entry name" value="NAD(P)-binding Rossmann-fold domains"/>
    <property type="match status" value="1"/>
</dbReference>
<keyword evidence="5 6" id="KW-0520">NAD</keyword>
<evidence type="ECO:0000256" key="5">
    <source>
        <dbReference type="ARBA" id="ARBA00023027"/>
    </source>
</evidence>
<dbReference type="Gene3D" id="3.30.360.10">
    <property type="entry name" value="Dihydrodipicolinate Reductase, domain 2"/>
    <property type="match status" value="1"/>
</dbReference>
<dbReference type="NCBIfam" id="TIGR03855">
    <property type="entry name" value="NAD_NadX"/>
    <property type="match status" value="1"/>
</dbReference>
<dbReference type="EMBL" id="RCOS01000136">
    <property type="protein sequence ID" value="RSN72877.1"/>
    <property type="molecule type" value="Genomic_DNA"/>
</dbReference>
<comment type="pathway">
    <text evidence="6">Cofactor biosynthesis; NAD(+) biosynthesis; iminoaspartate from L-aspartate (dehydrogenase route): step 1/1.</text>
</comment>
<dbReference type="Gene3D" id="3.40.50.720">
    <property type="entry name" value="NAD(P)-binding Rossmann-like Domain"/>
    <property type="match status" value="1"/>
</dbReference>
<gene>
    <name evidence="6 9" type="primary">nadX</name>
    <name evidence="9" type="ORF">D6D85_12040</name>
</gene>
<dbReference type="GO" id="GO:0050661">
    <property type="term" value="F:NADP binding"/>
    <property type="evidence" value="ECO:0007669"/>
    <property type="project" value="UniProtKB-UniRule"/>
</dbReference>
<evidence type="ECO:0000256" key="2">
    <source>
        <dbReference type="ARBA" id="ARBA00022642"/>
    </source>
</evidence>
<keyword evidence="2 6" id="KW-0662">Pyridine nucleotide biosynthesis</keyword>